<accession>A0A1L9UE27</accession>
<evidence type="ECO:0000313" key="2">
    <source>
        <dbReference type="Proteomes" id="UP000184499"/>
    </source>
</evidence>
<dbReference type="RefSeq" id="XP_067477159.1">
    <property type="nucleotide sequence ID" value="XM_067621122.1"/>
</dbReference>
<dbReference type="Proteomes" id="UP000184499">
    <property type="component" value="Unassembled WGS sequence"/>
</dbReference>
<proteinExistence type="predicted"/>
<gene>
    <name evidence="1" type="ORF">ASPBRDRAFT_197622</name>
</gene>
<protein>
    <submittedName>
        <fullName evidence="1">Uncharacterized protein</fullName>
    </submittedName>
</protein>
<dbReference type="EMBL" id="KV878687">
    <property type="protein sequence ID" value="OJJ69910.1"/>
    <property type="molecule type" value="Genomic_DNA"/>
</dbReference>
<dbReference type="GeneID" id="93573610"/>
<sequence length="156" mass="17198">MRHDHCPSLEADIPGHTLDGAGKNENILVFFSDFVVVFPPGNNSRSGPLDRLSLVFNTRVPPRFSSLCTSCLHTNIGHSYDELPFSLSDDWDPGIPGALAQTMRIISSITLCLDQRAPSRTRELIEAKVRQKDVSLRCFATQGATRDAADTTQNGW</sequence>
<keyword evidence="2" id="KW-1185">Reference proteome</keyword>
<dbReference type="AlphaFoldDB" id="A0A1L9UE27"/>
<organism evidence="1 2">
    <name type="scientific">Aspergillus brasiliensis (strain CBS 101740 / IMI 381727 / IBT 21946)</name>
    <dbReference type="NCBI Taxonomy" id="767769"/>
    <lineage>
        <taxon>Eukaryota</taxon>
        <taxon>Fungi</taxon>
        <taxon>Dikarya</taxon>
        <taxon>Ascomycota</taxon>
        <taxon>Pezizomycotina</taxon>
        <taxon>Eurotiomycetes</taxon>
        <taxon>Eurotiomycetidae</taxon>
        <taxon>Eurotiales</taxon>
        <taxon>Aspergillaceae</taxon>
        <taxon>Aspergillus</taxon>
        <taxon>Aspergillus subgen. Circumdati</taxon>
    </lineage>
</organism>
<evidence type="ECO:0000313" key="1">
    <source>
        <dbReference type="EMBL" id="OJJ69910.1"/>
    </source>
</evidence>
<name>A0A1L9UE27_ASPBC</name>
<dbReference type="VEuPathDB" id="FungiDB:ASPBRDRAFT_197622"/>
<reference evidence="2" key="1">
    <citation type="journal article" date="2017" name="Genome Biol.">
        <title>Comparative genomics reveals high biological diversity and specific adaptations in the industrially and medically important fungal genus Aspergillus.</title>
        <authorList>
            <person name="de Vries R.P."/>
            <person name="Riley R."/>
            <person name="Wiebenga A."/>
            <person name="Aguilar-Osorio G."/>
            <person name="Amillis S."/>
            <person name="Uchima C.A."/>
            <person name="Anderluh G."/>
            <person name="Asadollahi M."/>
            <person name="Askin M."/>
            <person name="Barry K."/>
            <person name="Battaglia E."/>
            <person name="Bayram O."/>
            <person name="Benocci T."/>
            <person name="Braus-Stromeyer S.A."/>
            <person name="Caldana C."/>
            <person name="Canovas D."/>
            <person name="Cerqueira G.C."/>
            <person name="Chen F."/>
            <person name="Chen W."/>
            <person name="Choi C."/>
            <person name="Clum A."/>
            <person name="Dos Santos R.A."/>
            <person name="Damasio A.R."/>
            <person name="Diallinas G."/>
            <person name="Emri T."/>
            <person name="Fekete E."/>
            <person name="Flipphi M."/>
            <person name="Freyberg S."/>
            <person name="Gallo A."/>
            <person name="Gournas C."/>
            <person name="Habgood R."/>
            <person name="Hainaut M."/>
            <person name="Harispe M.L."/>
            <person name="Henrissat B."/>
            <person name="Hilden K.S."/>
            <person name="Hope R."/>
            <person name="Hossain A."/>
            <person name="Karabika E."/>
            <person name="Karaffa L."/>
            <person name="Karanyi Z."/>
            <person name="Krasevec N."/>
            <person name="Kuo A."/>
            <person name="Kusch H."/>
            <person name="LaButti K."/>
            <person name="Lagendijk E.L."/>
            <person name="Lapidus A."/>
            <person name="Levasseur A."/>
            <person name="Lindquist E."/>
            <person name="Lipzen A."/>
            <person name="Logrieco A.F."/>
            <person name="MacCabe A."/>
            <person name="Maekelae M.R."/>
            <person name="Malavazi I."/>
            <person name="Melin P."/>
            <person name="Meyer V."/>
            <person name="Mielnichuk N."/>
            <person name="Miskei M."/>
            <person name="Molnar A.P."/>
            <person name="Mule G."/>
            <person name="Ngan C.Y."/>
            <person name="Orejas M."/>
            <person name="Orosz E."/>
            <person name="Ouedraogo J.P."/>
            <person name="Overkamp K.M."/>
            <person name="Park H.-S."/>
            <person name="Perrone G."/>
            <person name="Piumi F."/>
            <person name="Punt P.J."/>
            <person name="Ram A.F."/>
            <person name="Ramon A."/>
            <person name="Rauscher S."/>
            <person name="Record E."/>
            <person name="Riano-Pachon D.M."/>
            <person name="Robert V."/>
            <person name="Roehrig J."/>
            <person name="Ruller R."/>
            <person name="Salamov A."/>
            <person name="Salih N.S."/>
            <person name="Samson R.A."/>
            <person name="Sandor E."/>
            <person name="Sanguinetti M."/>
            <person name="Schuetze T."/>
            <person name="Sepcic K."/>
            <person name="Shelest E."/>
            <person name="Sherlock G."/>
            <person name="Sophianopoulou V."/>
            <person name="Squina F.M."/>
            <person name="Sun H."/>
            <person name="Susca A."/>
            <person name="Todd R.B."/>
            <person name="Tsang A."/>
            <person name="Unkles S.E."/>
            <person name="van de Wiele N."/>
            <person name="van Rossen-Uffink D."/>
            <person name="Oliveira J.V."/>
            <person name="Vesth T.C."/>
            <person name="Visser J."/>
            <person name="Yu J.-H."/>
            <person name="Zhou M."/>
            <person name="Andersen M.R."/>
            <person name="Archer D.B."/>
            <person name="Baker S.E."/>
            <person name="Benoit I."/>
            <person name="Brakhage A.A."/>
            <person name="Braus G.H."/>
            <person name="Fischer R."/>
            <person name="Frisvad J.C."/>
            <person name="Goldman G.H."/>
            <person name="Houbraken J."/>
            <person name="Oakley B."/>
            <person name="Pocsi I."/>
            <person name="Scazzocchio C."/>
            <person name="Seiboth B."/>
            <person name="vanKuyk P.A."/>
            <person name="Wortman J."/>
            <person name="Dyer P.S."/>
            <person name="Grigoriev I.V."/>
        </authorList>
    </citation>
    <scope>NUCLEOTIDE SEQUENCE [LARGE SCALE GENOMIC DNA]</scope>
    <source>
        <strain evidence="2">CBS 101740 / IMI 381727 / IBT 21946</strain>
    </source>
</reference>